<evidence type="ECO:0000256" key="1">
    <source>
        <dbReference type="SAM" id="MobiDB-lite"/>
    </source>
</evidence>
<name>A0ABQ7URD1_SOLTU</name>
<feature type="compositionally biased region" description="Polar residues" evidence="1">
    <location>
        <begin position="152"/>
        <end position="163"/>
    </location>
</feature>
<protein>
    <recommendedName>
        <fullName evidence="2">Retrotransposon Copia-like N-terminal domain-containing protein</fullName>
    </recommendedName>
</protein>
<organism evidence="3 4">
    <name type="scientific">Solanum tuberosum</name>
    <name type="common">Potato</name>
    <dbReference type="NCBI Taxonomy" id="4113"/>
    <lineage>
        <taxon>Eukaryota</taxon>
        <taxon>Viridiplantae</taxon>
        <taxon>Streptophyta</taxon>
        <taxon>Embryophyta</taxon>
        <taxon>Tracheophyta</taxon>
        <taxon>Spermatophyta</taxon>
        <taxon>Magnoliopsida</taxon>
        <taxon>eudicotyledons</taxon>
        <taxon>Gunneridae</taxon>
        <taxon>Pentapetalae</taxon>
        <taxon>asterids</taxon>
        <taxon>lamiids</taxon>
        <taxon>Solanales</taxon>
        <taxon>Solanaceae</taxon>
        <taxon>Solanoideae</taxon>
        <taxon>Solaneae</taxon>
        <taxon>Solanum</taxon>
    </lineage>
</organism>
<feature type="region of interest" description="Disordered" evidence="1">
    <location>
        <begin position="141"/>
        <end position="205"/>
    </location>
</feature>
<gene>
    <name evidence="3" type="ORF">KY290_024696</name>
</gene>
<accession>A0ABQ7URD1</accession>
<sequence length="242" mass="27166">MPDIDHNHVLHLQASDTPGSVLVPVQLTGTENYDLWSRSMKIALLAKEKLGFINGKCLKESYTELTDQWEKCDAIVHSWIMNSVSKDLLNSIVYGSSSHAIWDDLQERLNKLKELWDEYDMLVPSPSCGYPKSKDYVQHLQDQRDEGERSMSVHNVTDGNGSSEPLAMQAGSTRDPPHHKPPLMQFQQGGQMSKGPCDAADNKGPYFTEDQYKQLVNLLNKDAEEQQANMIGTITFLMSGVP</sequence>
<proteinExistence type="predicted"/>
<dbReference type="EMBL" id="JAIVGD010000018">
    <property type="protein sequence ID" value="KAH0754426.1"/>
    <property type="molecule type" value="Genomic_DNA"/>
</dbReference>
<feature type="domain" description="Retrotransposon Copia-like N-terminal" evidence="2">
    <location>
        <begin position="14"/>
        <end position="58"/>
    </location>
</feature>
<dbReference type="PANTHER" id="PTHR37610">
    <property type="entry name" value="CCHC-TYPE DOMAIN-CONTAINING PROTEIN"/>
    <property type="match status" value="1"/>
</dbReference>
<feature type="compositionally biased region" description="Basic and acidic residues" evidence="1">
    <location>
        <begin position="141"/>
        <end position="151"/>
    </location>
</feature>
<dbReference type="Proteomes" id="UP000826656">
    <property type="component" value="Unassembled WGS sequence"/>
</dbReference>
<dbReference type="Pfam" id="PF14244">
    <property type="entry name" value="Retrotran_gag_3"/>
    <property type="match status" value="1"/>
</dbReference>
<dbReference type="InterPro" id="IPR029472">
    <property type="entry name" value="Copia-like_N"/>
</dbReference>
<reference evidence="3 4" key="1">
    <citation type="journal article" date="2021" name="bioRxiv">
        <title>Chromosome-scale and haplotype-resolved genome assembly of a tetraploid potato cultivar.</title>
        <authorList>
            <person name="Sun H."/>
            <person name="Jiao W.-B."/>
            <person name="Krause K."/>
            <person name="Campoy J.A."/>
            <person name="Goel M."/>
            <person name="Folz-Donahue K."/>
            <person name="Kukat C."/>
            <person name="Huettel B."/>
            <person name="Schneeberger K."/>
        </authorList>
    </citation>
    <scope>NUCLEOTIDE SEQUENCE [LARGE SCALE GENOMIC DNA]</scope>
    <source>
        <strain evidence="3">SolTubOtavaFocal</strain>
        <tissue evidence="3">Leaves</tissue>
    </source>
</reference>
<evidence type="ECO:0000313" key="4">
    <source>
        <dbReference type="Proteomes" id="UP000826656"/>
    </source>
</evidence>
<evidence type="ECO:0000313" key="3">
    <source>
        <dbReference type="EMBL" id="KAH0754426.1"/>
    </source>
</evidence>
<keyword evidence="4" id="KW-1185">Reference proteome</keyword>
<evidence type="ECO:0000259" key="2">
    <source>
        <dbReference type="Pfam" id="PF14244"/>
    </source>
</evidence>
<comment type="caution">
    <text evidence="3">The sequence shown here is derived from an EMBL/GenBank/DDBJ whole genome shotgun (WGS) entry which is preliminary data.</text>
</comment>
<dbReference type="PANTHER" id="PTHR37610:SF85">
    <property type="entry name" value="REVERSE TRANSCRIPTASE DOMAIN-CONTAINING PROTEIN"/>
    <property type="match status" value="1"/>
</dbReference>